<reference evidence="7 8" key="1">
    <citation type="submission" date="2024-03" db="EMBL/GenBank/DDBJ databases">
        <title>Community enrichment and isolation of bacterial strains for fucoidan degradation.</title>
        <authorList>
            <person name="Sichert A."/>
        </authorList>
    </citation>
    <scope>NUCLEOTIDE SEQUENCE [LARGE SCALE GENOMIC DNA]</scope>
    <source>
        <strain evidence="7 8">AS76</strain>
    </source>
</reference>
<dbReference type="Pfam" id="PF03899">
    <property type="entry name" value="ATP-synt_I"/>
    <property type="match status" value="1"/>
</dbReference>
<keyword evidence="2" id="KW-1003">Cell membrane</keyword>
<organism evidence="7 8">
    <name type="scientific">Neptuniibacter pectenicola</name>
    <dbReference type="NCBI Taxonomy" id="1806669"/>
    <lineage>
        <taxon>Bacteria</taxon>
        <taxon>Pseudomonadati</taxon>
        <taxon>Pseudomonadota</taxon>
        <taxon>Gammaproteobacteria</taxon>
        <taxon>Oceanospirillales</taxon>
        <taxon>Oceanospirillaceae</taxon>
        <taxon>Neptuniibacter</taxon>
    </lineage>
</organism>
<proteinExistence type="predicted"/>
<feature type="transmembrane region" description="Helical" evidence="6">
    <location>
        <begin position="85"/>
        <end position="106"/>
    </location>
</feature>
<dbReference type="EMBL" id="JBBMRA010000013">
    <property type="protein sequence ID" value="MEM5537292.1"/>
    <property type="molecule type" value="Genomic_DNA"/>
</dbReference>
<feature type="transmembrane region" description="Helical" evidence="6">
    <location>
        <begin position="112"/>
        <end position="128"/>
    </location>
</feature>
<gene>
    <name evidence="7" type="ORF">WNY58_12925</name>
</gene>
<keyword evidence="3 6" id="KW-0812">Transmembrane</keyword>
<accession>A0ABU9TUD9</accession>
<keyword evidence="5 6" id="KW-0472">Membrane</keyword>
<comment type="caution">
    <text evidence="7">The sequence shown here is derived from an EMBL/GenBank/DDBJ whole genome shotgun (WGS) entry which is preliminary data.</text>
</comment>
<dbReference type="RefSeq" id="WP_342854733.1">
    <property type="nucleotide sequence ID" value="NZ_JBBMRA010000013.1"/>
</dbReference>
<evidence type="ECO:0000313" key="7">
    <source>
        <dbReference type="EMBL" id="MEM5537292.1"/>
    </source>
</evidence>
<feature type="transmembrane region" description="Helical" evidence="6">
    <location>
        <begin position="21"/>
        <end position="41"/>
    </location>
</feature>
<evidence type="ECO:0000256" key="5">
    <source>
        <dbReference type="ARBA" id="ARBA00023136"/>
    </source>
</evidence>
<evidence type="ECO:0000256" key="3">
    <source>
        <dbReference type="ARBA" id="ARBA00022692"/>
    </source>
</evidence>
<feature type="transmembrane region" description="Helical" evidence="6">
    <location>
        <begin position="47"/>
        <end position="64"/>
    </location>
</feature>
<protein>
    <submittedName>
        <fullName evidence="7">ATP synthase subunit I</fullName>
    </submittedName>
</protein>
<evidence type="ECO:0000313" key="8">
    <source>
        <dbReference type="Proteomes" id="UP001449225"/>
    </source>
</evidence>
<evidence type="ECO:0000256" key="4">
    <source>
        <dbReference type="ARBA" id="ARBA00022989"/>
    </source>
</evidence>
<comment type="subcellular location">
    <subcellularLocation>
        <location evidence="1">Cell membrane</location>
        <topology evidence="1">Multi-pass membrane protein</topology>
    </subcellularLocation>
</comment>
<dbReference type="InterPro" id="IPR005598">
    <property type="entry name" value="ATP_synth_I"/>
</dbReference>
<name>A0ABU9TUD9_9GAMM</name>
<keyword evidence="4 6" id="KW-1133">Transmembrane helix</keyword>
<sequence>MTTDKATPKQGVHSRRTRAKIFRVFLIQAVLCVIVAAVLLLDNFVTAWSALLGGGLYLIPNLYFAHRALAFRDKQSAGRALAEMYVSQIWKMGISILGFSAVFILIQPLNPFSLFGTFILMQISAWFAQMKLNNRFLKL</sequence>
<evidence type="ECO:0000256" key="2">
    <source>
        <dbReference type="ARBA" id="ARBA00022475"/>
    </source>
</evidence>
<dbReference type="Proteomes" id="UP001449225">
    <property type="component" value="Unassembled WGS sequence"/>
</dbReference>
<evidence type="ECO:0000256" key="1">
    <source>
        <dbReference type="ARBA" id="ARBA00004651"/>
    </source>
</evidence>
<keyword evidence="8" id="KW-1185">Reference proteome</keyword>
<evidence type="ECO:0000256" key="6">
    <source>
        <dbReference type="SAM" id="Phobius"/>
    </source>
</evidence>